<dbReference type="Proteomes" id="UP000784294">
    <property type="component" value="Unassembled WGS sequence"/>
</dbReference>
<accession>A0A3S5A8W3</accession>
<reference evidence="1" key="1">
    <citation type="submission" date="2018-11" db="EMBL/GenBank/DDBJ databases">
        <authorList>
            <consortium name="Pathogen Informatics"/>
        </authorList>
    </citation>
    <scope>NUCLEOTIDE SEQUENCE</scope>
</reference>
<proteinExistence type="predicted"/>
<sequence>MCPFWPVYCGIITCCMPCLPSISSCRSASNLYSDLPHGSTDPTDFIRLQTLCIICSISYFSSFQRHVQSRLTCRAHNL</sequence>
<protein>
    <submittedName>
        <fullName evidence="1">Uncharacterized protein</fullName>
    </submittedName>
</protein>
<dbReference type="EMBL" id="CAAALY010034737">
    <property type="protein sequence ID" value="VEL17902.1"/>
    <property type="molecule type" value="Genomic_DNA"/>
</dbReference>
<evidence type="ECO:0000313" key="2">
    <source>
        <dbReference type="Proteomes" id="UP000784294"/>
    </source>
</evidence>
<name>A0A3S5A8W3_9PLAT</name>
<comment type="caution">
    <text evidence="1">The sequence shown here is derived from an EMBL/GenBank/DDBJ whole genome shotgun (WGS) entry which is preliminary data.</text>
</comment>
<evidence type="ECO:0000313" key="1">
    <source>
        <dbReference type="EMBL" id="VEL17902.1"/>
    </source>
</evidence>
<organism evidence="1 2">
    <name type="scientific">Protopolystoma xenopodis</name>
    <dbReference type="NCBI Taxonomy" id="117903"/>
    <lineage>
        <taxon>Eukaryota</taxon>
        <taxon>Metazoa</taxon>
        <taxon>Spiralia</taxon>
        <taxon>Lophotrochozoa</taxon>
        <taxon>Platyhelminthes</taxon>
        <taxon>Monogenea</taxon>
        <taxon>Polyopisthocotylea</taxon>
        <taxon>Polystomatidea</taxon>
        <taxon>Polystomatidae</taxon>
        <taxon>Protopolystoma</taxon>
    </lineage>
</organism>
<keyword evidence="2" id="KW-1185">Reference proteome</keyword>
<gene>
    <name evidence="1" type="ORF">PXEA_LOCUS11342</name>
</gene>
<dbReference type="AlphaFoldDB" id="A0A3S5A8W3"/>